<feature type="domain" description="HORMA" evidence="7">
    <location>
        <begin position="314"/>
        <end position="393"/>
    </location>
</feature>
<dbReference type="GO" id="GO:0005634">
    <property type="term" value="C:nucleus"/>
    <property type="evidence" value="ECO:0007669"/>
    <property type="project" value="UniProtKB-SubCell"/>
</dbReference>
<evidence type="ECO:0000256" key="2">
    <source>
        <dbReference type="ARBA" id="ARBA00004286"/>
    </source>
</evidence>
<keyword evidence="3" id="KW-0158">Chromosome</keyword>
<evidence type="ECO:0000256" key="3">
    <source>
        <dbReference type="ARBA" id="ARBA00022454"/>
    </source>
</evidence>
<dbReference type="GO" id="GO:0051321">
    <property type="term" value="P:meiotic cell cycle"/>
    <property type="evidence" value="ECO:0007669"/>
    <property type="project" value="UniProtKB-KW"/>
</dbReference>
<dbReference type="PANTHER" id="PTHR48225:SF7">
    <property type="entry name" value="MEIOSIS-SPECIFIC PROTEIN HOP1"/>
    <property type="match status" value="1"/>
</dbReference>
<dbReference type="InterPro" id="IPR036570">
    <property type="entry name" value="HORMA_dom_sf"/>
</dbReference>
<keyword evidence="6" id="KW-0812">Transmembrane</keyword>
<sequence length="393" mass="42974">SIFQSLNCLNSFARQGRRLLLATGSNRSQLLQQHQRRLLSSDPSWLNTLLTVCLSPEHWHIRCLSGCFSFGSDSLGLSWCSSIALGTVAIRTAAAVAPPALARALTRQPWFRYELKQKARECDQRLTLLAAYEARRRSWSLAERDSHLRQLRSESVELRQLAAKFAALQVVIGLSSAALQAGVFVCSSAAIRALCGAIPSPINPAWLCLPDPYCALPLATVALNIFNYLLPNRGLPKQSIPLPAGLPSIPPAVLTGLVAGANALLFIGAYYAPASVALLAVPLSALLGAYLVRIYLLILTREWSKMFPEVSSSEKSATFVKKLFAVALSNVLYLRGIFPEAGFIERNLEGIRLKIIRDDSPCPGCEKVCYWVRGCFDALDKKYVSWLAVSLAS</sequence>
<dbReference type="InterPro" id="IPR051294">
    <property type="entry name" value="HORMA_MeioticProgression"/>
</dbReference>
<feature type="transmembrane region" description="Helical" evidence="6">
    <location>
        <begin position="277"/>
        <end position="298"/>
    </location>
</feature>
<keyword evidence="8" id="KW-1185">Reference proteome</keyword>
<keyword evidence="4" id="KW-0539">Nucleus</keyword>
<dbReference type="PANTHER" id="PTHR48225">
    <property type="entry name" value="HORMA DOMAIN-CONTAINING PROTEIN 1"/>
    <property type="match status" value="1"/>
</dbReference>
<reference evidence="9" key="1">
    <citation type="submission" date="2016-11" db="UniProtKB">
        <authorList>
            <consortium name="WormBaseParasite"/>
        </authorList>
    </citation>
    <scope>IDENTIFICATION</scope>
</reference>
<dbReference type="PROSITE" id="PS50815">
    <property type="entry name" value="HORMA"/>
    <property type="match status" value="1"/>
</dbReference>
<keyword evidence="6" id="KW-0472">Membrane</keyword>
<comment type="subcellular location">
    <subcellularLocation>
        <location evidence="2">Chromosome</location>
    </subcellularLocation>
    <subcellularLocation>
        <location evidence="1">Nucleus</location>
    </subcellularLocation>
</comment>
<dbReference type="Pfam" id="PF02301">
    <property type="entry name" value="HORMA"/>
    <property type="match status" value="1"/>
</dbReference>
<evidence type="ECO:0000313" key="8">
    <source>
        <dbReference type="Proteomes" id="UP000095280"/>
    </source>
</evidence>
<dbReference type="GO" id="GO:0005694">
    <property type="term" value="C:chromosome"/>
    <property type="evidence" value="ECO:0007669"/>
    <property type="project" value="UniProtKB-SubCell"/>
</dbReference>
<name>A0A1I8JI02_9PLAT</name>
<dbReference type="SUPFAM" id="SSF56019">
    <property type="entry name" value="The spindle assembly checkpoint protein mad2"/>
    <property type="match status" value="1"/>
</dbReference>
<evidence type="ECO:0000313" key="9">
    <source>
        <dbReference type="WBParaSite" id="maker-uti_cns_0048212-snap-gene-0.5-mRNA-1"/>
    </source>
</evidence>
<keyword evidence="6" id="KW-1133">Transmembrane helix</keyword>
<feature type="transmembrane region" description="Helical" evidence="6">
    <location>
        <begin position="251"/>
        <end position="271"/>
    </location>
</feature>
<evidence type="ECO:0000256" key="6">
    <source>
        <dbReference type="SAM" id="Phobius"/>
    </source>
</evidence>
<dbReference type="AlphaFoldDB" id="A0A1I8JI02"/>
<keyword evidence="5" id="KW-0469">Meiosis</keyword>
<evidence type="ECO:0000259" key="7">
    <source>
        <dbReference type="PROSITE" id="PS50815"/>
    </source>
</evidence>
<evidence type="ECO:0000256" key="5">
    <source>
        <dbReference type="ARBA" id="ARBA00023254"/>
    </source>
</evidence>
<organism evidence="8 9">
    <name type="scientific">Macrostomum lignano</name>
    <dbReference type="NCBI Taxonomy" id="282301"/>
    <lineage>
        <taxon>Eukaryota</taxon>
        <taxon>Metazoa</taxon>
        <taxon>Spiralia</taxon>
        <taxon>Lophotrochozoa</taxon>
        <taxon>Platyhelminthes</taxon>
        <taxon>Rhabditophora</taxon>
        <taxon>Macrostomorpha</taxon>
        <taxon>Macrostomida</taxon>
        <taxon>Macrostomidae</taxon>
        <taxon>Macrostomum</taxon>
    </lineage>
</organism>
<proteinExistence type="predicted"/>
<protein>
    <submittedName>
        <fullName evidence="9">HORMA domain-containing protein</fullName>
    </submittedName>
</protein>
<dbReference type="Proteomes" id="UP000095280">
    <property type="component" value="Unplaced"/>
</dbReference>
<dbReference type="Gene3D" id="3.30.900.10">
    <property type="entry name" value="HORMA domain"/>
    <property type="match status" value="1"/>
</dbReference>
<dbReference type="InterPro" id="IPR003511">
    <property type="entry name" value="HORMA_dom"/>
</dbReference>
<dbReference type="WBParaSite" id="maker-uti_cns_0048212-snap-gene-0.5-mRNA-1">
    <property type="protein sequence ID" value="maker-uti_cns_0048212-snap-gene-0.5-mRNA-1"/>
    <property type="gene ID" value="maker-uti_cns_0048212-snap-gene-0.5"/>
</dbReference>
<accession>A0A1I8JI02</accession>
<evidence type="ECO:0000256" key="4">
    <source>
        <dbReference type="ARBA" id="ARBA00023242"/>
    </source>
</evidence>
<evidence type="ECO:0000256" key="1">
    <source>
        <dbReference type="ARBA" id="ARBA00004123"/>
    </source>
</evidence>